<gene>
    <name evidence="1" type="ORF">C489_13453</name>
</gene>
<dbReference type="Proteomes" id="UP000011632">
    <property type="component" value="Unassembled WGS sequence"/>
</dbReference>
<evidence type="ECO:0000313" key="2">
    <source>
        <dbReference type="Proteomes" id="UP000011632"/>
    </source>
</evidence>
<keyword evidence="2" id="KW-1185">Reference proteome</keyword>
<evidence type="ECO:0000313" key="1">
    <source>
        <dbReference type="EMBL" id="ELY66165.1"/>
    </source>
</evidence>
<name>L9XWM3_9EURY</name>
<dbReference type="AlphaFoldDB" id="L9XWM3"/>
<reference evidence="1 2" key="1">
    <citation type="journal article" date="2014" name="PLoS Genet.">
        <title>Phylogenetically driven sequencing of extremely halophilic archaea reveals strategies for static and dynamic osmo-response.</title>
        <authorList>
            <person name="Becker E.A."/>
            <person name="Seitzer P.M."/>
            <person name="Tritt A."/>
            <person name="Larsen D."/>
            <person name="Krusor M."/>
            <person name="Yao A.I."/>
            <person name="Wu D."/>
            <person name="Madern D."/>
            <person name="Eisen J.A."/>
            <person name="Darling A.E."/>
            <person name="Facciotti M.T."/>
        </authorList>
    </citation>
    <scope>NUCLEOTIDE SEQUENCE [LARGE SCALE GENOMIC DNA]</scope>
    <source>
        <strain evidence="1 2">JCM 10478</strain>
    </source>
</reference>
<accession>L9XWM3</accession>
<dbReference type="EMBL" id="AOID01000037">
    <property type="protein sequence ID" value="ELY66165.1"/>
    <property type="molecule type" value="Genomic_DNA"/>
</dbReference>
<comment type="caution">
    <text evidence="1">The sequence shown here is derived from an EMBL/GenBank/DDBJ whole genome shotgun (WGS) entry which is preliminary data.</text>
</comment>
<protein>
    <submittedName>
        <fullName evidence="1">Uncharacterized protein</fullName>
    </submittedName>
</protein>
<sequence>MSAHNLSTHFYDALNEEVAELLDAAECAEANNWKTAKSCDL</sequence>
<organism evidence="1 2">
    <name type="scientific">Natrinema versiforme JCM 10478</name>
    <dbReference type="NCBI Taxonomy" id="1227496"/>
    <lineage>
        <taxon>Archaea</taxon>
        <taxon>Methanobacteriati</taxon>
        <taxon>Methanobacteriota</taxon>
        <taxon>Stenosarchaea group</taxon>
        <taxon>Halobacteria</taxon>
        <taxon>Halobacteriales</taxon>
        <taxon>Natrialbaceae</taxon>
        <taxon>Natrinema</taxon>
    </lineage>
</organism>
<dbReference type="PATRIC" id="fig|1227496.3.peg.2703"/>
<proteinExistence type="predicted"/>